<reference evidence="6 7" key="1">
    <citation type="submission" date="2016-10" db="EMBL/GenBank/DDBJ databases">
        <title>Arsenicibacter rosenii gen. nov., sp. nov., an efficient arsenic-methylating bacterium isolated from an arsenic-contaminated paddy soil.</title>
        <authorList>
            <person name="Huang K."/>
        </authorList>
    </citation>
    <scope>NUCLEOTIDE SEQUENCE [LARGE SCALE GENOMIC DNA]</scope>
    <source>
        <strain evidence="6 7">SM-1</strain>
    </source>
</reference>
<evidence type="ECO:0000256" key="1">
    <source>
        <dbReference type="ARBA" id="ARBA00000085"/>
    </source>
</evidence>
<dbReference type="Pfam" id="PF00027">
    <property type="entry name" value="cNMP_binding"/>
    <property type="match status" value="1"/>
</dbReference>
<keyword evidence="6" id="KW-0808">Transferase</keyword>
<dbReference type="EC" id="2.7.13.3" evidence="2"/>
<dbReference type="Pfam" id="PF02518">
    <property type="entry name" value="HATPase_c"/>
    <property type="match status" value="1"/>
</dbReference>
<protein>
    <recommendedName>
        <fullName evidence="2">histidine kinase</fullName>
        <ecNumber evidence="2">2.7.13.3</ecNumber>
    </recommendedName>
</protein>
<evidence type="ECO:0000313" key="7">
    <source>
        <dbReference type="Proteomes" id="UP000181790"/>
    </source>
</evidence>
<dbReference type="Gene3D" id="1.10.287.130">
    <property type="match status" value="1"/>
</dbReference>
<dbReference type="RefSeq" id="WP_071504559.1">
    <property type="nucleotide sequence ID" value="NZ_MORL01000009.1"/>
</dbReference>
<comment type="catalytic activity">
    <reaction evidence="1">
        <text>ATP + protein L-histidine = ADP + protein N-phospho-L-histidine.</text>
        <dbReference type="EC" id="2.7.13.3"/>
    </reaction>
</comment>
<dbReference type="EMBL" id="MORL01000009">
    <property type="protein sequence ID" value="OIN57969.1"/>
    <property type="molecule type" value="Genomic_DNA"/>
</dbReference>
<keyword evidence="7" id="KW-1185">Reference proteome</keyword>
<dbReference type="Gene3D" id="2.60.120.10">
    <property type="entry name" value="Jelly Rolls"/>
    <property type="match status" value="1"/>
</dbReference>
<organism evidence="6 7">
    <name type="scientific">Arsenicibacter rosenii</name>
    <dbReference type="NCBI Taxonomy" id="1750698"/>
    <lineage>
        <taxon>Bacteria</taxon>
        <taxon>Pseudomonadati</taxon>
        <taxon>Bacteroidota</taxon>
        <taxon>Cytophagia</taxon>
        <taxon>Cytophagales</taxon>
        <taxon>Spirosomataceae</taxon>
        <taxon>Arsenicibacter</taxon>
    </lineage>
</organism>
<dbReference type="InterPro" id="IPR036097">
    <property type="entry name" value="HisK_dim/P_sf"/>
</dbReference>
<dbReference type="InterPro" id="IPR005467">
    <property type="entry name" value="His_kinase_dom"/>
</dbReference>
<dbReference type="PANTHER" id="PTHR43065:SF48">
    <property type="entry name" value="HISTIDINE KINASE"/>
    <property type="match status" value="1"/>
</dbReference>
<dbReference type="Gene3D" id="3.30.565.10">
    <property type="entry name" value="Histidine kinase-like ATPase, C-terminal domain"/>
    <property type="match status" value="1"/>
</dbReference>
<dbReference type="SUPFAM" id="SSF47384">
    <property type="entry name" value="Homodimeric domain of signal transducing histidine kinase"/>
    <property type="match status" value="1"/>
</dbReference>
<feature type="domain" description="Cyclic nucleotide-binding" evidence="4">
    <location>
        <begin position="12"/>
        <end position="131"/>
    </location>
</feature>
<dbReference type="Proteomes" id="UP000181790">
    <property type="component" value="Unassembled WGS sequence"/>
</dbReference>
<dbReference type="InterPro" id="IPR018490">
    <property type="entry name" value="cNMP-bd_dom_sf"/>
</dbReference>
<dbReference type="PROSITE" id="PS50042">
    <property type="entry name" value="CNMP_BINDING_3"/>
    <property type="match status" value="1"/>
</dbReference>
<dbReference type="CDD" id="cd00082">
    <property type="entry name" value="HisKA"/>
    <property type="match status" value="1"/>
</dbReference>
<dbReference type="InterPro" id="IPR014710">
    <property type="entry name" value="RmlC-like_jellyroll"/>
</dbReference>
<dbReference type="CDD" id="cd00038">
    <property type="entry name" value="CAP_ED"/>
    <property type="match status" value="1"/>
</dbReference>
<gene>
    <name evidence="6" type="ORF">BLX24_17935</name>
</gene>
<keyword evidence="6" id="KW-0418">Kinase</keyword>
<feature type="domain" description="Histidine kinase" evidence="5">
    <location>
        <begin position="294"/>
        <end position="465"/>
    </location>
</feature>
<proteinExistence type="predicted"/>
<evidence type="ECO:0000259" key="5">
    <source>
        <dbReference type="PROSITE" id="PS50109"/>
    </source>
</evidence>
<evidence type="ECO:0000313" key="6">
    <source>
        <dbReference type="EMBL" id="OIN57969.1"/>
    </source>
</evidence>
<dbReference type="PANTHER" id="PTHR43065">
    <property type="entry name" value="SENSOR HISTIDINE KINASE"/>
    <property type="match status" value="1"/>
</dbReference>
<dbReference type="PRINTS" id="PR00344">
    <property type="entry name" value="BCTRLSENSOR"/>
</dbReference>
<dbReference type="AlphaFoldDB" id="A0A1S2VGX0"/>
<comment type="caution">
    <text evidence="6">The sequence shown here is derived from an EMBL/GenBank/DDBJ whole genome shotgun (WGS) entry which is preliminary data.</text>
</comment>
<dbReference type="InterPro" id="IPR000595">
    <property type="entry name" value="cNMP-bd_dom"/>
</dbReference>
<dbReference type="InterPro" id="IPR036890">
    <property type="entry name" value="HATPase_C_sf"/>
</dbReference>
<dbReference type="InterPro" id="IPR003594">
    <property type="entry name" value="HATPase_dom"/>
</dbReference>
<evidence type="ECO:0000256" key="3">
    <source>
        <dbReference type="ARBA" id="ARBA00022553"/>
    </source>
</evidence>
<dbReference type="SUPFAM" id="SSF55874">
    <property type="entry name" value="ATPase domain of HSP90 chaperone/DNA topoisomerase II/histidine kinase"/>
    <property type="match status" value="1"/>
</dbReference>
<dbReference type="SUPFAM" id="SSF51206">
    <property type="entry name" value="cAMP-binding domain-like"/>
    <property type="match status" value="1"/>
</dbReference>
<name>A0A1S2VGX0_9BACT</name>
<keyword evidence="3" id="KW-0597">Phosphoprotein</keyword>
<dbReference type="SMART" id="SM00100">
    <property type="entry name" value="cNMP"/>
    <property type="match status" value="1"/>
</dbReference>
<sequence>MVSLATLRAFDYFREVPDEQLQWLLERSESQVHPAKTTLYKPDDPVDHLILVVSGQVRLDSDAQSAKEEIALYGPHSVMGVLPYSRMKTAPTYWNVQAEAELLYLHRDYLREMTQHCYELTEALVHRMTARVRDFTKLAQQNEKMASLGRLSAGLAHELNNPVAAVVRSANTLRKHMHATPERFKTIMRLQLSDAQIDVVNQLLLRLLSAPAKHLSLLERSSLEDELMDWLDDHDITDNDDLAGQLIEFNVSADDLDTLFEGVGTGNIQGVLDWLVTNLVTEKLVLDISDASGRIQTLVGSIKNYTYMDRGEGKSNLHIQEGIQSTLTLLNHKLKQKQITTTVELADNLPVLCGWPGELNQVWTNLIDNAVDAMDNGGRLEITSQIDQRPNGQTFILTKVVDSGKGIPENVIDRIFDPFFTTKPIGSGTGLGLDIVQGIVHRHNGSIKVKSQPGHTEFSICLPVE</sequence>
<dbReference type="GO" id="GO:0000155">
    <property type="term" value="F:phosphorelay sensor kinase activity"/>
    <property type="evidence" value="ECO:0007669"/>
    <property type="project" value="InterPro"/>
</dbReference>
<dbReference type="PROSITE" id="PS50109">
    <property type="entry name" value="HIS_KIN"/>
    <property type="match status" value="1"/>
</dbReference>
<dbReference type="InterPro" id="IPR003661">
    <property type="entry name" value="HisK_dim/P_dom"/>
</dbReference>
<dbReference type="SMART" id="SM00387">
    <property type="entry name" value="HATPase_c"/>
    <property type="match status" value="1"/>
</dbReference>
<dbReference type="OrthoDB" id="9806995at2"/>
<dbReference type="InterPro" id="IPR004358">
    <property type="entry name" value="Sig_transdc_His_kin-like_C"/>
</dbReference>
<accession>A0A1S2VGX0</accession>
<evidence type="ECO:0000256" key="2">
    <source>
        <dbReference type="ARBA" id="ARBA00012438"/>
    </source>
</evidence>
<evidence type="ECO:0000259" key="4">
    <source>
        <dbReference type="PROSITE" id="PS50042"/>
    </source>
</evidence>